<feature type="compositionally biased region" description="Basic and acidic residues" evidence="1">
    <location>
        <begin position="142"/>
        <end position="158"/>
    </location>
</feature>
<organism evidence="2 3">
    <name type="scientific">Scheffersomyces spartinae</name>
    <dbReference type="NCBI Taxonomy" id="45513"/>
    <lineage>
        <taxon>Eukaryota</taxon>
        <taxon>Fungi</taxon>
        <taxon>Dikarya</taxon>
        <taxon>Ascomycota</taxon>
        <taxon>Saccharomycotina</taxon>
        <taxon>Pichiomycetes</taxon>
        <taxon>Debaryomycetaceae</taxon>
        <taxon>Scheffersomyces</taxon>
    </lineage>
</organism>
<comment type="caution">
    <text evidence="2">The sequence shown here is derived from an EMBL/GenBank/DDBJ whole genome shotgun (WGS) entry which is preliminary data.</text>
</comment>
<keyword evidence="3" id="KW-1185">Reference proteome</keyword>
<name>A0A9P7V891_9ASCO</name>
<sequence length="367" mass="41147">MLGLLRRQGLKLQVSTSRGLATASYSTKAPKQENKPDVSLEASSPFLNDILAKIARIDKTIAAKKAELQQTSVKGKQQNRRKPTNGDSNQQTKAPHNRKQDGLKPKHQETSKPKSKQEPSKIPSKPANIKVADHPLFANKFRARDQSERAAKGDEGFKPRGQRRTRGQQSYQRSNQTQQQSGESRGPRQQRSRRQRDRAPNSNNTSSSFEKKVATKQLKASTYVPTIDGSTFFYGKVPSVNISTLSRVASVNKLALLKLNYPYLLPRSIINNLPKRAPRFIASQSSFTTNIDPEFIADKVRSVVKGEAQLLPNTMQGKVWDESSAKSTIVELNKNVTLSYADKRRMYEITTGIKNTKELFPTAIWNK</sequence>
<gene>
    <name evidence="2" type="ORF">KQ657_001217</name>
</gene>
<feature type="compositionally biased region" description="Polar residues" evidence="1">
    <location>
        <begin position="14"/>
        <end position="29"/>
    </location>
</feature>
<dbReference type="Proteomes" id="UP000790833">
    <property type="component" value="Unassembled WGS sequence"/>
</dbReference>
<feature type="compositionally biased region" description="Basic and acidic residues" evidence="1">
    <location>
        <begin position="98"/>
        <end position="119"/>
    </location>
</feature>
<dbReference type="GeneID" id="66114591"/>
<feature type="compositionally biased region" description="Low complexity" evidence="1">
    <location>
        <begin position="168"/>
        <end position="187"/>
    </location>
</feature>
<feature type="compositionally biased region" description="Polar residues" evidence="1">
    <location>
        <begin position="85"/>
        <end position="94"/>
    </location>
</feature>
<feature type="region of interest" description="Disordered" evidence="1">
    <location>
        <begin position="13"/>
        <end position="43"/>
    </location>
</feature>
<accession>A0A9P7V891</accession>
<feature type="region of interest" description="Disordered" evidence="1">
    <location>
        <begin position="66"/>
        <end position="215"/>
    </location>
</feature>
<evidence type="ECO:0000313" key="2">
    <source>
        <dbReference type="EMBL" id="KAG7193100.1"/>
    </source>
</evidence>
<reference evidence="2" key="1">
    <citation type="submission" date="2021-03" db="EMBL/GenBank/DDBJ databases">
        <authorList>
            <person name="Palmer J.M."/>
        </authorList>
    </citation>
    <scope>NUCLEOTIDE SEQUENCE</scope>
    <source>
        <strain evidence="2">ARV_011</strain>
    </source>
</reference>
<dbReference type="EMBL" id="JAHMUF010000014">
    <property type="protein sequence ID" value="KAG7193100.1"/>
    <property type="molecule type" value="Genomic_DNA"/>
</dbReference>
<proteinExistence type="predicted"/>
<dbReference type="OrthoDB" id="4019734at2759"/>
<dbReference type="RefSeq" id="XP_043048649.1">
    <property type="nucleotide sequence ID" value="XM_043192017.1"/>
</dbReference>
<evidence type="ECO:0000256" key="1">
    <source>
        <dbReference type="SAM" id="MobiDB-lite"/>
    </source>
</evidence>
<dbReference type="AlphaFoldDB" id="A0A9P7V891"/>
<evidence type="ECO:0000313" key="3">
    <source>
        <dbReference type="Proteomes" id="UP000790833"/>
    </source>
</evidence>
<protein>
    <submittedName>
        <fullName evidence="2">Uncharacterized protein</fullName>
    </submittedName>
</protein>